<organism evidence="1 2">
    <name type="scientific">Plasmodium ovale curtisi</name>
    <dbReference type="NCBI Taxonomy" id="864141"/>
    <lineage>
        <taxon>Eukaryota</taxon>
        <taxon>Sar</taxon>
        <taxon>Alveolata</taxon>
        <taxon>Apicomplexa</taxon>
        <taxon>Aconoidasida</taxon>
        <taxon>Haemosporida</taxon>
        <taxon>Plasmodiidae</taxon>
        <taxon>Plasmodium</taxon>
        <taxon>Plasmodium (Plasmodium)</taxon>
    </lineage>
</organism>
<reference evidence="2" key="1">
    <citation type="submission" date="2016-05" db="EMBL/GenBank/DDBJ databases">
        <authorList>
            <person name="Naeem Raeece"/>
        </authorList>
    </citation>
    <scope>NUCLEOTIDE SEQUENCE [LARGE SCALE GENOMIC DNA]</scope>
</reference>
<proteinExistence type="predicted"/>
<dbReference type="Proteomes" id="UP000078560">
    <property type="component" value="Unassembled WGS sequence"/>
</dbReference>
<evidence type="ECO:0000313" key="1">
    <source>
        <dbReference type="EMBL" id="SBS82646.1"/>
    </source>
</evidence>
<sequence>MIQRKQKENPRLRRRFLTFDEGKDLVASTLKTGRGIEMLNKIINEKHLLKFYFYILKIGWKLNVKKKNKIGYSLRFTEKKTKSKLCEPFNVFKCNTVNTTYCKEKKINSKKKKIFKKIYNLLRLETILQLYAKKLAQIFFSKLLIVSNSHMCRKKVKENTTNFTIYREGTDTIRYKNNCTLPKCYTYFKYTRNHGKKKIQPNNFADLHAKWHNYLNKSYYVETKRGVKNYSLSKSYILLPLVPHYYENLPSIKMAHNSNVYTKKALIMGQKLLDEGYAKRDPSITSLKTLRLHYTTLKNCLKWKERAELYPCYQNAYLGTLQNECSKTCMMHFTECNIPLVEDVVVGIWVVILEKGVSSLVNVLLKSLIFNLYYSFDKIKENDLVIKCRKTRGNMFNWGNLEKSKKNIEKVIGLCLVILKTVAGDNKFFIQHVLENYTGINLSDNEEKKKKKKKKKFNDTLLMYHLYNNASQPRRGNLFREAENRDRENTHLGGNIFIGKDELNSYIHKISIIDSYIDKHKIYSKNDLIGELNNFLNNFYLNKFPAKKFNKELSMEKKKKNLTDDDYVTVNLFSDYFNNCRKSNKVNILIKEINLDNLKNFHNILYKNINFIRTFNAEKCDTQKINSLNLSSIFQL</sequence>
<accession>A0A1A8VQE6</accession>
<name>A0A1A8VQE6_PLAOA</name>
<protein>
    <submittedName>
        <fullName evidence="1">Uncharacterized protein</fullName>
    </submittedName>
</protein>
<dbReference type="AlphaFoldDB" id="A0A1A8VQE6"/>
<gene>
    <name evidence="1" type="ORF">POVCU2_0016320</name>
</gene>
<evidence type="ECO:0000313" key="2">
    <source>
        <dbReference type="Proteomes" id="UP000078560"/>
    </source>
</evidence>
<dbReference type="EMBL" id="FLQU01000220">
    <property type="protein sequence ID" value="SBS82646.1"/>
    <property type="molecule type" value="Genomic_DNA"/>
</dbReference>